<organism evidence="1">
    <name type="scientific">Uncultured archaeon GZfos26G2</name>
    <dbReference type="NCBI Taxonomy" id="3386331"/>
    <lineage>
        <taxon>Archaea</taxon>
        <taxon>Methanobacteriati</taxon>
        <taxon>Methanobacteriota</taxon>
        <taxon>Stenosarchaea group</taxon>
        <taxon>Methanomicrobia</taxon>
        <taxon>Candidatus Methanophagales</taxon>
        <taxon>Candidatus Methanophagaceae</taxon>
        <taxon>Candidatus Methanophaga</taxon>
    </lineage>
</organism>
<sequence>MAFSAQRLKSFSCSLLCSIQYTSNKLSFSFSFSFSVSIFYPTLPYYSITKIAPCGHISIQALHLSLSP</sequence>
<dbReference type="AlphaFoldDB" id="Q649K8"/>
<reference evidence="1" key="2">
    <citation type="submission" date="2004-08" db="EMBL/GenBank/DDBJ databases">
        <authorList>
            <person name="Putnam N."/>
            <person name="Detter J.C."/>
            <person name="Richardson P.M."/>
            <person name="Rokhsar D."/>
        </authorList>
    </citation>
    <scope>NUCLEOTIDE SEQUENCE</scope>
</reference>
<evidence type="ECO:0000313" key="1">
    <source>
        <dbReference type="EMBL" id="AAU83919.1"/>
    </source>
</evidence>
<reference evidence="1" key="1">
    <citation type="journal article" date="2004" name="Science">
        <title>Reverse methanogenesis: testing the hypothesis with environmental genomics.</title>
        <authorList>
            <person name="Hallam S.J."/>
            <person name="Putnam N."/>
            <person name="Preston C.M."/>
            <person name="Detter J.C."/>
            <person name="Rokhsar D."/>
            <person name="Richardson P.M."/>
            <person name="DeLong E.F."/>
        </authorList>
    </citation>
    <scope>NUCLEOTIDE SEQUENCE</scope>
</reference>
<protein>
    <submittedName>
        <fullName evidence="1">Uncharacterized protein</fullName>
    </submittedName>
</protein>
<name>Q649K8_UNCAG</name>
<gene>
    <name evidence="1" type="ORF">GZ34H9_37</name>
</gene>
<accession>Q649K8</accession>
<proteinExistence type="predicted"/>
<dbReference type="EMBL" id="AY714862">
    <property type="protein sequence ID" value="AAU83919.1"/>
    <property type="molecule type" value="Genomic_DNA"/>
</dbReference>